<accession>A0A1G8HJS2</accession>
<evidence type="ECO:0000256" key="2">
    <source>
        <dbReference type="ARBA" id="ARBA00023125"/>
    </source>
</evidence>
<dbReference type="GO" id="GO:0003677">
    <property type="term" value="F:DNA binding"/>
    <property type="evidence" value="ECO:0007669"/>
    <property type="project" value="UniProtKB-KW"/>
</dbReference>
<protein>
    <submittedName>
        <fullName evidence="5">ArsR family transcriptional regulator</fullName>
    </submittedName>
</protein>
<gene>
    <name evidence="5" type="ORF">SAMN05421804_101608</name>
</gene>
<dbReference type="InterPro" id="IPR051081">
    <property type="entry name" value="HTH_MetalResp_TranReg"/>
</dbReference>
<dbReference type="PANTHER" id="PTHR33154:SF18">
    <property type="entry name" value="ARSENICAL RESISTANCE OPERON REPRESSOR"/>
    <property type="match status" value="1"/>
</dbReference>
<evidence type="ECO:0000256" key="1">
    <source>
        <dbReference type="ARBA" id="ARBA00023015"/>
    </source>
</evidence>
<keyword evidence="1" id="KW-0805">Transcription regulation</keyword>
<dbReference type="PRINTS" id="PR00778">
    <property type="entry name" value="HTHARSR"/>
</dbReference>
<dbReference type="InterPro" id="IPR036390">
    <property type="entry name" value="WH_DNA-bd_sf"/>
</dbReference>
<reference evidence="5 6" key="1">
    <citation type="submission" date="2016-10" db="EMBL/GenBank/DDBJ databases">
        <authorList>
            <person name="de Groot N.N."/>
        </authorList>
    </citation>
    <scope>NUCLEOTIDE SEQUENCE [LARGE SCALE GENOMIC DNA]</scope>
    <source>
        <strain evidence="5 6">CGMCC 1.5058</strain>
    </source>
</reference>
<dbReference type="GO" id="GO:0003700">
    <property type="term" value="F:DNA-binding transcription factor activity"/>
    <property type="evidence" value="ECO:0007669"/>
    <property type="project" value="InterPro"/>
</dbReference>
<keyword evidence="3" id="KW-0804">Transcription</keyword>
<evidence type="ECO:0000313" key="6">
    <source>
        <dbReference type="Proteomes" id="UP000183255"/>
    </source>
</evidence>
<dbReference type="CDD" id="cd00090">
    <property type="entry name" value="HTH_ARSR"/>
    <property type="match status" value="1"/>
</dbReference>
<dbReference type="InterPro" id="IPR011991">
    <property type="entry name" value="ArsR-like_HTH"/>
</dbReference>
<evidence type="ECO:0000256" key="3">
    <source>
        <dbReference type="ARBA" id="ARBA00023163"/>
    </source>
</evidence>
<dbReference type="SUPFAM" id="SSF46785">
    <property type="entry name" value="Winged helix' DNA-binding domain"/>
    <property type="match status" value="1"/>
</dbReference>
<dbReference type="AlphaFoldDB" id="A0A1G8HJS2"/>
<sequence length="120" mass="14006">MNELTNIFKTLSDETRLRIMMLLYQDELCVCEISGILNVPQPTVSKGLSKLRDLYLVVDTRKEKFVYYKLRADHDLLNSILSDILKSIGQYPQLQEDQKNIATKWQYSESQTLISKNFTL</sequence>
<name>A0A1G8HJS2_9CLOT</name>
<evidence type="ECO:0000259" key="4">
    <source>
        <dbReference type="PROSITE" id="PS50987"/>
    </source>
</evidence>
<dbReference type="PROSITE" id="PS50987">
    <property type="entry name" value="HTH_ARSR_2"/>
    <property type="match status" value="1"/>
</dbReference>
<dbReference type="InterPro" id="IPR001845">
    <property type="entry name" value="HTH_ArsR_DNA-bd_dom"/>
</dbReference>
<dbReference type="InterPro" id="IPR036388">
    <property type="entry name" value="WH-like_DNA-bd_sf"/>
</dbReference>
<dbReference type="EMBL" id="FNDZ01000001">
    <property type="protein sequence ID" value="SDI06918.1"/>
    <property type="molecule type" value="Genomic_DNA"/>
</dbReference>
<dbReference type="Pfam" id="PF01022">
    <property type="entry name" value="HTH_5"/>
    <property type="match status" value="1"/>
</dbReference>
<dbReference type="Gene3D" id="1.10.10.10">
    <property type="entry name" value="Winged helix-like DNA-binding domain superfamily/Winged helix DNA-binding domain"/>
    <property type="match status" value="1"/>
</dbReference>
<proteinExistence type="predicted"/>
<feature type="domain" description="HTH arsR-type" evidence="4">
    <location>
        <begin position="1"/>
        <end position="92"/>
    </location>
</feature>
<keyword evidence="2" id="KW-0238">DNA-binding</keyword>
<organism evidence="5 6">
    <name type="scientific">Proteiniclasticum ruminis</name>
    <dbReference type="NCBI Taxonomy" id="398199"/>
    <lineage>
        <taxon>Bacteria</taxon>
        <taxon>Bacillati</taxon>
        <taxon>Bacillota</taxon>
        <taxon>Clostridia</taxon>
        <taxon>Eubacteriales</taxon>
        <taxon>Clostridiaceae</taxon>
        <taxon>Proteiniclasticum</taxon>
    </lineage>
</organism>
<dbReference type="Proteomes" id="UP000183255">
    <property type="component" value="Unassembled WGS sequence"/>
</dbReference>
<dbReference type="NCBIfam" id="NF033788">
    <property type="entry name" value="HTH_metalloreg"/>
    <property type="match status" value="1"/>
</dbReference>
<evidence type="ECO:0000313" key="5">
    <source>
        <dbReference type="EMBL" id="SDI06918.1"/>
    </source>
</evidence>
<dbReference type="PANTHER" id="PTHR33154">
    <property type="entry name" value="TRANSCRIPTIONAL REGULATOR, ARSR FAMILY"/>
    <property type="match status" value="1"/>
</dbReference>
<dbReference type="SMART" id="SM00418">
    <property type="entry name" value="HTH_ARSR"/>
    <property type="match status" value="1"/>
</dbReference>